<dbReference type="EMBL" id="JAPEUL010000004">
    <property type="protein sequence ID" value="MCW4627760.1"/>
    <property type="molecule type" value="Genomic_DNA"/>
</dbReference>
<feature type="transmembrane region" description="Helical" evidence="7">
    <location>
        <begin position="100"/>
        <end position="121"/>
    </location>
</feature>
<evidence type="ECO:0000256" key="7">
    <source>
        <dbReference type="RuleBase" id="RU369079"/>
    </source>
</evidence>
<feature type="transmembrane region" description="Helical" evidence="7">
    <location>
        <begin position="5"/>
        <end position="29"/>
    </location>
</feature>
<evidence type="ECO:0000256" key="2">
    <source>
        <dbReference type="ARBA" id="ARBA00022475"/>
    </source>
</evidence>
<keyword evidence="4 7" id="KW-0812">Transmembrane</keyword>
<accession>A0ABT3KB51</accession>
<dbReference type="InterPro" id="IPR010656">
    <property type="entry name" value="DctM"/>
</dbReference>
<proteinExistence type="inferred from homology"/>
<feature type="transmembrane region" description="Helical" evidence="7">
    <location>
        <begin position="239"/>
        <end position="255"/>
    </location>
</feature>
<feature type="transmembrane region" description="Helical" evidence="7">
    <location>
        <begin position="267"/>
        <end position="291"/>
    </location>
</feature>
<dbReference type="Proteomes" id="UP001431181">
    <property type="component" value="Unassembled WGS sequence"/>
</dbReference>
<evidence type="ECO:0000313" key="9">
    <source>
        <dbReference type="EMBL" id="MCW4627760.1"/>
    </source>
</evidence>
<sequence length="426" mass="45382">MATILVFFITLFLGLPIFITLLIGSLVFLEQSDLTMLMGSLPLQFYGSLEKSGLLAIPLFMMVGELMNRGGLTDRLISLASLFVGRFKGGLAYVNLLTNAIASSILGSALAQIAVMSRVMIPAMEKKGFDRGFSSAVTIAGGLLGPIIPPSMVMIIYGVIAYQPVGTLFMAGVLPGLLLTLAFGIVIFLTGWIAGFPENTEKDVPNVRITEVLSNLAPLSIPILIVTGIGAGVMTPTEAGAIGALLSLLIGKFVYKTIKWKELPDALFQVSLNSALITGLIAAATMFGWALSFEGVPDRIVETMSSWTHSPLVFLLLVNLLIIFLGMFLESMSILIVMVPIVLPAALAMGIDPIHFGVVISLATLVGLVTPPLGPGLFVVMAGTNISMSRLFMAMVPFLLAMFLFMALINIVPVLSLWLPDYLGLL</sequence>
<comment type="subcellular location">
    <subcellularLocation>
        <location evidence="1 7">Cell inner membrane</location>
        <topology evidence="1 7">Multi-pass membrane protein</topology>
    </subcellularLocation>
</comment>
<dbReference type="RefSeq" id="WP_265216862.1">
    <property type="nucleotide sequence ID" value="NZ_JAPEUL010000004.1"/>
</dbReference>
<keyword evidence="5 7" id="KW-1133">Transmembrane helix</keyword>
<keyword evidence="10" id="KW-1185">Reference proteome</keyword>
<feature type="transmembrane region" description="Helical" evidence="7">
    <location>
        <begin position="133"/>
        <end position="162"/>
    </location>
</feature>
<dbReference type="PANTHER" id="PTHR33362">
    <property type="entry name" value="SIALIC ACID TRAP TRANSPORTER PERMEASE PROTEIN SIAT-RELATED"/>
    <property type="match status" value="1"/>
</dbReference>
<evidence type="ECO:0000256" key="3">
    <source>
        <dbReference type="ARBA" id="ARBA00022519"/>
    </source>
</evidence>
<comment type="similarity">
    <text evidence="7">Belongs to the TRAP transporter large permease family.</text>
</comment>
<organism evidence="9 10">
    <name type="scientific">Marinomonas rhodophyticola</name>
    <dbReference type="NCBI Taxonomy" id="2992803"/>
    <lineage>
        <taxon>Bacteria</taxon>
        <taxon>Pseudomonadati</taxon>
        <taxon>Pseudomonadota</taxon>
        <taxon>Gammaproteobacteria</taxon>
        <taxon>Oceanospirillales</taxon>
        <taxon>Oceanospirillaceae</taxon>
        <taxon>Marinomonas</taxon>
    </lineage>
</organism>
<keyword evidence="7" id="KW-0813">Transport</keyword>
<feature type="transmembrane region" description="Helical" evidence="7">
    <location>
        <begin position="216"/>
        <end position="233"/>
    </location>
</feature>
<reference evidence="9" key="1">
    <citation type="submission" date="2022-11" db="EMBL/GenBank/DDBJ databases">
        <title>Marinomonas sp. nov., isolated from marine algae.</title>
        <authorList>
            <person name="Choi D.G."/>
            <person name="Kim J.M."/>
            <person name="Lee J.K."/>
            <person name="Baek J.H."/>
            <person name="Jeon C.O."/>
        </authorList>
    </citation>
    <scope>NUCLEOTIDE SEQUENCE</scope>
    <source>
        <strain evidence="9">KJ51-3</strain>
    </source>
</reference>
<keyword evidence="6 7" id="KW-0472">Membrane</keyword>
<comment type="function">
    <text evidence="7">Part of the tripartite ATP-independent periplasmic (TRAP) transport system.</text>
</comment>
<evidence type="ECO:0000313" key="10">
    <source>
        <dbReference type="Proteomes" id="UP001431181"/>
    </source>
</evidence>
<comment type="subunit">
    <text evidence="7">The complex comprises the extracytoplasmic solute receptor protein and the two transmembrane proteins.</text>
</comment>
<feature type="transmembrane region" description="Helical" evidence="7">
    <location>
        <begin position="168"/>
        <end position="195"/>
    </location>
</feature>
<evidence type="ECO:0000256" key="4">
    <source>
        <dbReference type="ARBA" id="ARBA00022692"/>
    </source>
</evidence>
<evidence type="ECO:0000256" key="5">
    <source>
        <dbReference type="ARBA" id="ARBA00022989"/>
    </source>
</evidence>
<dbReference type="Pfam" id="PF06808">
    <property type="entry name" value="DctM"/>
    <property type="match status" value="1"/>
</dbReference>
<protein>
    <recommendedName>
        <fullName evidence="7">TRAP transporter large permease protein</fullName>
    </recommendedName>
</protein>
<feature type="domain" description="TRAP C4-dicarboxylate transport system permease DctM subunit" evidence="8">
    <location>
        <begin position="5"/>
        <end position="414"/>
    </location>
</feature>
<keyword evidence="3 7" id="KW-0997">Cell inner membrane</keyword>
<keyword evidence="2" id="KW-1003">Cell membrane</keyword>
<feature type="transmembrane region" description="Helical" evidence="7">
    <location>
        <begin position="392"/>
        <end position="419"/>
    </location>
</feature>
<dbReference type="PIRSF" id="PIRSF006066">
    <property type="entry name" value="HI0050"/>
    <property type="match status" value="1"/>
</dbReference>
<dbReference type="NCBIfam" id="TIGR00786">
    <property type="entry name" value="dctM"/>
    <property type="match status" value="1"/>
</dbReference>
<gene>
    <name evidence="9" type="ORF">ONZ52_01460</name>
</gene>
<comment type="caution">
    <text evidence="9">The sequence shown here is derived from an EMBL/GenBank/DDBJ whole genome shotgun (WGS) entry which is preliminary data.</text>
</comment>
<feature type="transmembrane region" description="Helical" evidence="7">
    <location>
        <begin position="311"/>
        <end position="329"/>
    </location>
</feature>
<evidence type="ECO:0000259" key="8">
    <source>
        <dbReference type="Pfam" id="PF06808"/>
    </source>
</evidence>
<feature type="transmembrane region" description="Helical" evidence="7">
    <location>
        <begin position="357"/>
        <end position="380"/>
    </location>
</feature>
<evidence type="ECO:0000256" key="1">
    <source>
        <dbReference type="ARBA" id="ARBA00004429"/>
    </source>
</evidence>
<dbReference type="InterPro" id="IPR004681">
    <property type="entry name" value="TRAP_DctM"/>
</dbReference>
<name>A0ABT3KB51_9GAMM</name>
<feature type="transmembrane region" description="Helical" evidence="7">
    <location>
        <begin position="334"/>
        <end position="351"/>
    </location>
</feature>
<evidence type="ECO:0000256" key="6">
    <source>
        <dbReference type="ARBA" id="ARBA00023136"/>
    </source>
</evidence>
<dbReference type="PANTHER" id="PTHR33362:SF2">
    <property type="entry name" value="TRAP TRANSPORTER LARGE PERMEASE PROTEIN"/>
    <property type="match status" value="1"/>
</dbReference>